<protein>
    <recommendedName>
        <fullName evidence="6">Protein tyrosine phosphatase</fullName>
    </recommendedName>
</protein>
<feature type="region of interest" description="Disordered" evidence="1">
    <location>
        <begin position="1"/>
        <end position="102"/>
    </location>
</feature>
<dbReference type="InterPro" id="IPR000242">
    <property type="entry name" value="PTP_cat"/>
</dbReference>
<evidence type="ECO:0008006" key="6">
    <source>
        <dbReference type="Google" id="ProtNLM"/>
    </source>
</evidence>
<dbReference type="SMART" id="SM00194">
    <property type="entry name" value="PTPc"/>
    <property type="match status" value="1"/>
</dbReference>
<dbReference type="Gene3D" id="3.90.190.10">
    <property type="entry name" value="Protein tyrosine phosphatase superfamily"/>
    <property type="match status" value="1"/>
</dbReference>
<dbReference type="OrthoDB" id="165498at2759"/>
<feature type="compositionally biased region" description="Low complexity" evidence="1">
    <location>
        <begin position="84"/>
        <end position="98"/>
    </location>
</feature>
<evidence type="ECO:0000259" key="2">
    <source>
        <dbReference type="PROSITE" id="PS50055"/>
    </source>
</evidence>
<dbReference type="EMBL" id="AJWJ01000630">
    <property type="protein sequence ID" value="KAF2069612.1"/>
    <property type="molecule type" value="Genomic_DNA"/>
</dbReference>
<dbReference type="PANTHER" id="PTHR19134">
    <property type="entry name" value="RECEPTOR-TYPE TYROSINE-PROTEIN PHOSPHATASE"/>
    <property type="match status" value="1"/>
</dbReference>
<feature type="domain" description="Tyrosine specific protein phosphatases" evidence="3">
    <location>
        <begin position="319"/>
        <end position="420"/>
    </location>
</feature>
<dbReference type="SMART" id="SM00404">
    <property type="entry name" value="PTPc_motif"/>
    <property type="match status" value="1"/>
</dbReference>
<evidence type="ECO:0000313" key="5">
    <source>
        <dbReference type="Proteomes" id="UP000695562"/>
    </source>
</evidence>
<organism evidence="4 5">
    <name type="scientific">Polysphondylium violaceum</name>
    <dbReference type="NCBI Taxonomy" id="133409"/>
    <lineage>
        <taxon>Eukaryota</taxon>
        <taxon>Amoebozoa</taxon>
        <taxon>Evosea</taxon>
        <taxon>Eumycetozoa</taxon>
        <taxon>Dictyostelia</taxon>
        <taxon>Dictyosteliales</taxon>
        <taxon>Dictyosteliaceae</taxon>
        <taxon>Polysphondylium</taxon>
    </lineage>
</organism>
<dbReference type="PROSITE" id="PS50055">
    <property type="entry name" value="TYR_PHOSPHATASE_PTP"/>
    <property type="match status" value="1"/>
</dbReference>
<dbReference type="CDD" id="cd00047">
    <property type="entry name" value="PTPc"/>
    <property type="match status" value="1"/>
</dbReference>
<evidence type="ECO:0000256" key="1">
    <source>
        <dbReference type="SAM" id="MobiDB-lite"/>
    </source>
</evidence>
<dbReference type="PROSITE" id="PS00383">
    <property type="entry name" value="TYR_PHOSPHATASE_1"/>
    <property type="match status" value="1"/>
</dbReference>
<sequence length="440" mass="49528">MGSVESSSSRSPIVDNKFEEKLDINGSASSSGGGGGNGNGTIPSSTSTTSSTTVNPRSLPLRSSSTFSLSASQTNFSRMGSLGTLPTNSTSKSTSSMTHPTFHTFDLPQEEIKKPVYNIKKHIQNLDLIRQEFRLLEDTSLPSETSEGDKKHNSIKNRYTNILPCNSTRVILEKIGDKEGTDYINANFIDGVFPKQYICTQGPLQNTISDFWRMMWENSCSIIVMLSREQENCRPKCDRYWPDNETGITPTNHPPLSNNTTQHTFNVKLKDVTRDEKREIIIRKLSLTHMATNSTREITHYQYEGWPDHNAPPSTEPLRHLLNIINDNQNALDVKLQNRPIVVHCSAGVGRTGTFCTVHIMMKRLEEYFVSIDSSSSCSSALSAIDHLEQSKSIDFNLFNIVLQLRAQRPGMVQQMEQYIFCYQTIFDEIQNRLSLKNNL</sequence>
<dbReference type="InterPro" id="IPR003595">
    <property type="entry name" value="Tyr_Pase_cat"/>
</dbReference>
<feature type="compositionally biased region" description="Low complexity" evidence="1">
    <location>
        <begin position="1"/>
        <end position="11"/>
    </location>
</feature>
<dbReference type="AlphaFoldDB" id="A0A8J4PKS6"/>
<dbReference type="InterPro" id="IPR016130">
    <property type="entry name" value="Tyr_Pase_AS"/>
</dbReference>
<evidence type="ECO:0000313" key="4">
    <source>
        <dbReference type="EMBL" id="KAF2069612.1"/>
    </source>
</evidence>
<feature type="domain" description="Tyrosine-protein phosphatase" evidence="2">
    <location>
        <begin position="129"/>
        <end position="429"/>
    </location>
</feature>
<reference evidence="4" key="1">
    <citation type="submission" date="2020-01" db="EMBL/GenBank/DDBJ databases">
        <title>Development of genomics and gene disruption for Polysphondylium violaceum indicates a role for the polyketide synthase stlB in stalk morphogenesis.</title>
        <authorList>
            <person name="Narita B."/>
            <person name="Kawabe Y."/>
            <person name="Kin K."/>
            <person name="Saito T."/>
            <person name="Gibbs R."/>
            <person name="Kuspa A."/>
            <person name="Muzny D."/>
            <person name="Queller D."/>
            <person name="Richards S."/>
            <person name="Strassman J."/>
            <person name="Sucgang R."/>
            <person name="Worley K."/>
            <person name="Schaap P."/>
        </authorList>
    </citation>
    <scope>NUCLEOTIDE SEQUENCE</scope>
    <source>
        <strain evidence="4">QSvi11</strain>
    </source>
</reference>
<dbReference type="InterPro" id="IPR029021">
    <property type="entry name" value="Prot-tyrosine_phosphatase-like"/>
</dbReference>
<dbReference type="Pfam" id="PF00102">
    <property type="entry name" value="Y_phosphatase"/>
    <property type="match status" value="1"/>
</dbReference>
<dbReference type="PROSITE" id="PS50056">
    <property type="entry name" value="TYR_PHOSPHATASE_2"/>
    <property type="match status" value="1"/>
</dbReference>
<comment type="caution">
    <text evidence="4">The sequence shown here is derived from an EMBL/GenBank/DDBJ whole genome shotgun (WGS) entry which is preliminary data.</text>
</comment>
<dbReference type="PRINTS" id="PR00700">
    <property type="entry name" value="PRTYPHPHTASE"/>
</dbReference>
<dbReference type="InterPro" id="IPR050348">
    <property type="entry name" value="Protein-Tyr_Phosphatase"/>
</dbReference>
<evidence type="ECO:0000259" key="3">
    <source>
        <dbReference type="PROSITE" id="PS50056"/>
    </source>
</evidence>
<dbReference type="PANTHER" id="PTHR19134:SF449">
    <property type="entry name" value="TYROSINE-PROTEIN PHOSPHATASE 1"/>
    <property type="match status" value="1"/>
</dbReference>
<proteinExistence type="predicted"/>
<accession>A0A8J4PKS6</accession>
<keyword evidence="5" id="KW-1185">Reference proteome</keyword>
<dbReference type="InterPro" id="IPR000387">
    <property type="entry name" value="Tyr_Pase_dom"/>
</dbReference>
<dbReference type="Proteomes" id="UP000695562">
    <property type="component" value="Unassembled WGS sequence"/>
</dbReference>
<name>A0A8J4PKS6_9MYCE</name>
<gene>
    <name evidence="4" type="ORF">CYY_009068</name>
</gene>
<dbReference type="GO" id="GO:0004725">
    <property type="term" value="F:protein tyrosine phosphatase activity"/>
    <property type="evidence" value="ECO:0007669"/>
    <property type="project" value="InterPro"/>
</dbReference>
<feature type="compositionally biased region" description="Low complexity" evidence="1">
    <location>
        <begin position="40"/>
        <end position="72"/>
    </location>
</feature>
<dbReference type="SUPFAM" id="SSF52799">
    <property type="entry name" value="(Phosphotyrosine protein) phosphatases II"/>
    <property type="match status" value="1"/>
</dbReference>